<name>A0A941EB70_9ACTN</name>
<dbReference type="RefSeq" id="WP_212515847.1">
    <property type="nucleotide sequence ID" value="NZ_JAGSOH010000001.1"/>
</dbReference>
<keyword evidence="5" id="KW-1185">Reference proteome</keyword>
<dbReference type="Pfam" id="PF13581">
    <property type="entry name" value="HATPase_c_2"/>
    <property type="match status" value="1"/>
</dbReference>
<sequence>MTPHTPTGSEPNPNARPAPWRALSVPLPAGETHLLAPLRRIAAANLAAWGLPQGMTDDVLLALTELAANGLRHTSGPVRVHMFTDRASTYVQVEDTSATEPPRRNELNLAPERTHGFGLEIIEALASGTVSRVHAARGKTITAKFNH</sequence>
<dbReference type="SUPFAM" id="SSF55874">
    <property type="entry name" value="ATPase domain of HSP90 chaperone/DNA topoisomerase II/histidine kinase"/>
    <property type="match status" value="1"/>
</dbReference>
<dbReference type="PANTHER" id="PTHR35526:SF3">
    <property type="entry name" value="ANTI-SIGMA-F FACTOR RSBW"/>
    <property type="match status" value="1"/>
</dbReference>
<gene>
    <name evidence="4" type="ORF">KDK95_00085</name>
</gene>
<keyword evidence="1" id="KW-0808">Transferase</keyword>
<dbReference type="GO" id="GO:0004674">
    <property type="term" value="F:protein serine/threonine kinase activity"/>
    <property type="evidence" value="ECO:0007669"/>
    <property type="project" value="UniProtKB-KW"/>
</dbReference>
<dbReference type="InterPro" id="IPR050267">
    <property type="entry name" value="Anti-sigma-factor_SerPK"/>
</dbReference>
<comment type="caution">
    <text evidence="4">The sequence shown here is derived from an EMBL/GenBank/DDBJ whole genome shotgun (WGS) entry which is preliminary data.</text>
</comment>
<accession>A0A941EB70</accession>
<evidence type="ECO:0000259" key="3">
    <source>
        <dbReference type="Pfam" id="PF13581"/>
    </source>
</evidence>
<reference evidence="4" key="1">
    <citation type="submission" date="2021-04" db="EMBL/GenBank/DDBJ databases">
        <title>Genome based classification of Actinospica acidithermotolerans sp. nov., an actinobacterium isolated from an Indonesian hot spring.</title>
        <authorList>
            <person name="Kusuma A.B."/>
            <person name="Putra K.E."/>
            <person name="Nafisah S."/>
            <person name="Loh J."/>
            <person name="Nouioui I."/>
            <person name="Goodfellow M."/>
        </authorList>
    </citation>
    <scope>NUCLEOTIDE SEQUENCE</scope>
    <source>
        <strain evidence="4">MGRD01-02</strain>
    </source>
</reference>
<keyword evidence="1" id="KW-0723">Serine/threonine-protein kinase</keyword>
<evidence type="ECO:0000313" key="5">
    <source>
        <dbReference type="Proteomes" id="UP000676325"/>
    </source>
</evidence>
<dbReference type="InterPro" id="IPR003594">
    <property type="entry name" value="HATPase_dom"/>
</dbReference>
<keyword evidence="1" id="KW-0418">Kinase</keyword>
<dbReference type="GO" id="GO:0005524">
    <property type="term" value="F:ATP binding"/>
    <property type="evidence" value="ECO:0007669"/>
    <property type="project" value="UniProtKB-KW"/>
</dbReference>
<dbReference type="CDD" id="cd16936">
    <property type="entry name" value="HATPase_RsbW-like"/>
    <property type="match status" value="1"/>
</dbReference>
<dbReference type="EMBL" id="JAGSOH010000001">
    <property type="protein sequence ID" value="MBR7824689.1"/>
    <property type="molecule type" value="Genomic_DNA"/>
</dbReference>
<dbReference type="Gene3D" id="3.30.565.10">
    <property type="entry name" value="Histidine kinase-like ATPase, C-terminal domain"/>
    <property type="match status" value="1"/>
</dbReference>
<feature type="compositionally biased region" description="Low complexity" evidence="2">
    <location>
        <begin position="11"/>
        <end position="21"/>
    </location>
</feature>
<evidence type="ECO:0000313" key="4">
    <source>
        <dbReference type="EMBL" id="MBR7824689.1"/>
    </source>
</evidence>
<dbReference type="InterPro" id="IPR036890">
    <property type="entry name" value="HATPase_C_sf"/>
</dbReference>
<organism evidence="4 5">
    <name type="scientific">Actinospica acidithermotolerans</name>
    <dbReference type="NCBI Taxonomy" id="2828514"/>
    <lineage>
        <taxon>Bacteria</taxon>
        <taxon>Bacillati</taxon>
        <taxon>Actinomycetota</taxon>
        <taxon>Actinomycetes</taxon>
        <taxon>Catenulisporales</taxon>
        <taxon>Actinospicaceae</taxon>
        <taxon>Actinospica</taxon>
    </lineage>
</organism>
<feature type="domain" description="Histidine kinase/HSP90-like ATPase" evidence="3">
    <location>
        <begin position="34"/>
        <end position="143"/>
    </location>
</feature>
<dbReference type="Proteomes" id="UP000676325">
    <property type="component" value="Unassembled WGS sequence"/>
</dbReference>
<dbReference type="PANTHER" id="PTHR35526">
    <property type="entry name" value="ANTI-SIGMA-F FACTOR RSBW-RELATED"/>
    <property type="match status" value="1"/>
</dbReference>
<proteinExistence type="predicted"/>
<feature type="region of interest" description="Disordered" evidence="2">
    <location>
        <begin position="1"/>
        <end position="21"/>
    </location>
</feature>
<protein>
    <submittedName>
        <fullName evidence="4">ATP-binding protein</fullName>
    </submittedName>
</protein>
<evidence type="ECO:0000256" key="1">
    <source>
        <dbReference type="ARBA" id="ARBA00022527"/>
    </source>
</evidence>
<evidence type="ECO:0000256" key="2">
    <source>
        <dbReference type="SAM" id="MobiDB-lite"/>
    </source>
</evidence>
<dbReference type="AlphaFoldDB" id="A0A941EB70"/>
<feature type="compositionally biased region" description="Polar residues" evidence="2">
    <location>
        <begin position="1"/>
        <end position="10"/>
    </location>
</feature>
<keyword evidence="4" id="KW-0547">Nucleotide-binding</keyword>
<keyword evidence="4" id="KW-0067">ATP-binding</keyword>